<keyword evidence="3" id="KW-1185">Reference proteome</keyword>
<feature type="transmembrane region" description="Helical" evidence="1">
    <location>
        <begin position="87"/>
        <end position="108"/>
    </location>
</feature>
<dbReference type="AlphaFoldDB" id="A0A2Y9BBJ6"/>
<protein>
    <submittedName>
        <fullName evidence="2">Uncharacterized protein</fullName>
    </submittedName>
</protein>
<dbReference type="RefSeq" id="WP_109730405.1">
    <property type="nucleotide sequence ID" value="NZ_BAAACK010000004.1"/>
</dbReference>
<name>A0A2Y9BBJ6_9FIRM</name>
<dbReference type="Proteomes" id="UP000245845">
    <property type="component" value="Unassembled WGS sequence"/>
</dbReference>
<accession>A0A2Y9BBJ6</accession>
<keyword evidence="1" id="KW-1133">Transmembrane helix</keyword>
<evidence type="ECO:0000256" key="1">
    <source>
        <dbReference type="SAM" id="Phobius"/>
    </source>
</evidence>
<reference evidence="2 3" key="1">
    <citation type="submission" date="2018-05" db="EMBL/GenBank/DDBJ databases">
        <title>The Hungate 1000. A catalogue of reference genomes from the rumen microbiome.</title>
        <authorList>
            <person name="Kelly W."/>
        </authorList>
    </citation>
    <scope>NUCLEOTIDE SEQUENCE [LARGE SCALE GENOMIC DNA]</scope>
    <source>
        <strain evidence="2 3">NLAE-zl-C242</strain>
    </source>
</reference>
<feature type="transmembrane region" description="Helical" evidence="1">
    <location>
        <begin position="120"/>
        <end position="140"/>
    </location>
</feature>
<dbReference type="OrthoDB" id="1749390at2"/>
<sequence>MANYLEIARENIRHNLPVHAVTAGILLCLSPLVLGVKNLPLADTAKVLEMYVALIGIILIPPVFLPEQNPDLRDLIRSKYTKISTVYSIRAIEAVLVLALYLGVYILILHINGCQMEAPAYYAGTLAEMIFMGGLGLLFYSLTDNLIAGYMIPVFYYITAMGAGSKYLKVFYPFSMTKGSYTEKYWLLAGGVILMATAVRIRSRK</sequence>
<feature type="transmembrane region" description="Helical" evidence="1">
    <location>
        <begin position="185"/>
        <end position="201"/>
    </location>
</feature>
<evidence type="ECO:0000313" key="3">
    <source>
        <dbReference type="Proteomes" id="UP000245845"/>
    </source>
</evidence>
<keyword evidence="1" id="KW-0472">Membrane</keyword>
<evidence type="ECO:0000313" key="2">
    <source>
        <dbReference type="EMBL" id="PWJ30774.1"/>
    </source>
</evidence>
<feature type="transmembrane region" description="Helical" evidence="1">
    <location>
        <begin position="48"/>
        <end position="66"/>
    </location>
</feature>
<organism evidence="2 3">
    <name type="scientific">Faecalicatena orotica</name>
    <dbReference type="NCBI Taxonomy" id="1544"/>
    <lineage>
        <taxon>Bacteria</taxon>
        <taxon>Bacillati</taxon>
        <taxon>Bacillota</taxon>
        <taxon>Clostridia</taxon>
        <taxon>Lachnospirales</taxon>
        <taxon>Lachnospiraceae</taxon>
        <taxon>Faecalicatena</taxon>
    </lineage>
</organism>
<feature type="transmembrane region" description="Helical" evidence="1">
    <location>
        <begin position="16"/>
        <end position="36"/>
    </location>
</feature>
<comment type="caution">
    <text evidence="2">The sequence shown here is derived from an EMBL/GenBank/DDBJ whole genome shotgun (WGS) entry which is preliminary data.</text>
</comment>
<gene>
    <name evidence="2" type="ORF">A8806_103178</name>
</gene>
<feature type="transmembrane region" description="Helical" evidence="1">
    <location>
        <begin position="147"/>
        <end position="165"/>
    </location>
</feature>
<proteinExistence type="predicted"/>
<dbReference type="EMBL" id="QGDL01000003">
    <property type="protein sequence ID" value="PWJ30774.1"/>
    <property type="molecule type" value="Genomic_DNA"/>
</dbReference>
<keyword evidence="1" id="KW-0812">Transmembrane</keyword>